<feature type="signal peptide" evidence="2">
    <location>
        <begin position="1"/>
        <end position="35"/>
    </location>
</feature>
<keyword evidence="4" id="KW-1185">Reference proteome</keyword>
<evidence type="ECO:0000313" key="4">
    <source>
        <dbReference type="Proteomes" id="UP000215633"/>
    </source>
</evidence>
<dbReference type="RefSeq" id="WP_051439347.1">
    <property type="nucleotide sequence ID" value="NZ_NEVT01000003.1"/>
</dbReference>
<dbReference type="SUPFAM" id="SSF53850">
    <property type="entry name" value="Periplasmic binding protein-like II"/>
    <property type="match status" value="1"/>
</dbReference>
<dbReference type="InterPro" id="IPR042100">
    <property type="entry name" value="Bug_dom1"/>
</dbReference>
<name>A0A261W026_9BORD</name>
<dbReference type="PANTHER" id="PTHR42928">
    <property type="entry name" value="TRICARBOXYLATE-BINDING PROTEIN"/>
    <property type="match status" value="1"/>
</dbReference>
<dbReference type="Pfam" id="PF03401">
    <property type="entry name" value="TctC"/>
    <property type="match status" value="1"/>
</dbReference>
<dbReference type="PANTHER" id="PTHR42928:SF5">
    <property type="entry name" value="BLR1237 PROTEIN"/>
    <property type="match status" value="1"/>
</dbReference>
<dbReference type="Gene3D" id="3.40.190.150">
    <property type="entry name" value="Bordetella uptake gene, domain 1"/>
    <property type="match status" value="1"/>
</dbReference>
<comment type="similarity">
    <text evidence="1">Belongs to the UPF0065 (bug) family.</text>
</comment>
<gene>
    <name evidence="3" type="ORF">CAL24_07350</name>
</gene>
<dbReference type="Gene3D" id="3.40.190.10">
    <property type="entry name" value="Periplasmic binding protein-like II"/>
    <property type="match status" value="1"/>
</dbReference>
<feature type="chain" id="PRO_5013328964" evidence="2">
    <location>
        <begin position="36"/>
        <end position="333"/>
    </location>
</feature>
<accession>A0A261W026</accession>
<keyword evidence="2" id="KW-0732">Signal</keyword>
<dbReference type="PIRSF" id="PIRSF017082">
    <property type="entry name" value="YflP"/>
    <property type="match status" value="1"/>
</dbReference>
<dbReference type="EMBL" id="NEVT01000003">
    <property type="protein sequence ID" value="OZI79728.1"/>
    <property type="molecule type" value="Genomic_DNA"/>
</dbReference>
<evidence type="ECO:0000256" key="2">
    <source>
        <dbReference type="SAM" id="SignalP"/>
    </source>
</evidence>
<sequence length="333" mass="35234">MPLFPSPDRTRRAPRLLAGVLAAAAVALGSHPARAAFPERPVTLVVPFAPGGGTDIVSRVLAEGMGRDLGQTVIVENRPGAGTVIGTQFVARSEPDGYTLVMATFAHAVNPSLHKNLPYDTERAFTPVALVAHSPNVLVVNPQSPFHSVQDLLDEARAKPGTLNYGSFGNGTSAHLAGELFKNLAKVDLVHVPYKGSAPALNDLMGGQIQLMFTTVASVASHIKSGKLRALAVTSAERSKAFPDLPTVAEAGVPGYQAESWYGVYAPAGTPEAAVQRLHTAIAHAVRTPAFQERVAEEGLVVDAGPPQQLSSYVKAEEQRWSQVVRDAHLQQN</sequence>
<dbReference type="CDD" id="cd13578">
    <property type="entry name" value="PBP2_Bug27"/>
    <property type="match status" value="1"/>
</dbReference>
<protein>
    <submittedName>
        <fullName evidence="3">LacI family transcriptional regulator</fullName>
    </submittedName>
</protein>
<dbReference type="Proteomes" id="UP000215633">
    <property type="component" value="Unassembled WGS sequence"/>
</dbReference>
<reference evidence="4" key="1">
    <citation type="submission" date="2017-05" db="EMBL/GenBank/DDBJ databases">
        <title>Complete and WGS of Bordetella genogroups.</title>
        <authorList>
            <person name="Spilker T."/>
            <person name="Lipuma J."/>
        </authorList>
    </citation>
    <scope>NUCLEOTIDE SEQUENCE [LARGE SCALE GENOMIC DNA]</scope>
    <source>
        <strain evidence="4">AU8256</strain>
    </source>
</reference>
<evidence type="ECO:0000313" key="3">
    <source>
        <dbReference type="EMBL" id="OZI79728.1"/>
    </source>
</evidence>
<proteinExistence type="inferred from homology"/>
<evidence type="ECO:0000256" key="1">
    <source>
        <dbReference type="ARBA" id="ARBA00006987"/>
    </source>
</evidence>
<comment type="caution">
    <text evidence="3">The sequence shown here is derived from an EMBL/GenBank/DDBJ whole genome shotgun (WGS) entry which is preliminary data.</text>
</comment>
<dbReference type="InterPro" id="IPR005064">
    <property type="entry name" value="BUG"/>
</dbReference>
<organism evidence="3 4">
    <name type="scientific">Bordetella genomosp. 2</name>
    <dbReference type="NCBI Taxonomy" id="1983456"/>
    <lineage>
        <taxon>Bacteria</taxon>
        <taxon>Pseudomonadati</taxon>
        <taxon>Pseudomonadota</taxon>
        <taxon>Betaproteobacteria</taxon>
        <taxon>Burkholderiales</taxon>
        <taxon>Alcaligenaceae</taxon>
        <taxon>Bordetella</taxon>
    </lineage>
</organism>
<dbReference type="AlphaFoldDB" id="A0A261W026"/>